<dbReference type="InterPro" id="IPR006630">
    <property type="entry name" value="La_HTH"/>
</dbReference>
<dbReference type="GO" id="GO:0005829">
    <property type="term" value="C:cytosol"/>
    <property type="evidence" value="ECO:0007669"/>
    <property type="project" value="TreeGrafter"/>
</dbReference>
<dbReference type="Proteomes" id="UP000612746">
    <property type="component" value="Unassembled WGS sequence"/>
</dbReference>
<organism evidence="7 8">
    <name type="scientific">Umbelopsis vinacea</name>
    <dbReference type="NCBI Taxonomy" id="44442"/>
    <lineage>
        <taxon>Eukaryota</taxon>
        <taxon>Fungi</taxon>
        <taxon>Fungi incertae sedis</taxon>
        <taxon>Mucoromycota</taxon>
        <taxon>Mucoromycotina</taxon>
        <taxon>Umbelopsidomycetes</taxon>
        <taxon>Umbelopsidales</taxon>
        <taxon>Umbelopsidaceae</taxon>
        <taxon>Umbelopsis</taxon>
    </lineage>
</organism>
<gene>
    <name evidence="7" type="ORF">INT44_005254</name>
</gene>
<dbReference type="Gene3D" id="3.30.70.330">
    <property type="match status" value="1"/>
</dbReference>
<feature type="region of interest" description="Disordered" evidence="4">
    <location>
        <begin position="348"/>
        <end position="542"/>
    </location>
</feature>
<dbReference type="InterPro" id="IPR012677">
    <property type="entry name" value="Nucleotide-bd_a/b_plait_sf"/>
</dbReference>
<dbReference type="OrthoDB" id="340227at2759"/>
<dbReference type="SUPFAM" id="SSF46785">
    <property type="entry name" value="Winged helix' DNA-binding domain"/>
    <property type="match status" value="1"/>
</dbReference>
<feature type="compositionally biased region" description="Polar residues" evidence="4">
    <location>
        <begin position="359"/>
        <end position="369"/>
    </location>
</feature>
<evidence type="ECO:0000313" key="8">
    <source>
        <dbReference type="Proteomes" id="UP000612746"/>
    </source>
</evidence>
<accession>A0A8H7ULG7</accession>
<dbReference type="AlphaFoldDB" id="A0A8H7ULG7"/>
<dbReference type="PROSITE" id="PS50961">
    <property type="entry name" value="HTH_LA"/>
    <property type="match status" value="1"/>
</dbReference>
<evidence type="ECO:0000313" key="7">
    <source>
        <dbReference type="EMBL" id="KAG2187565.1"/>
    </source>
</evidence>
<dbReference type="InterPro" id="IPR036388">
    <property type="entry name" value="WH-like_DNA-bd_sf"/>
</dbReference>
<keyword evidence="8" id="KW-1185">Reference proteome</keyword>
<comment type="caution">
    <text evidence="7">The sequence shown here is derived from an EMBL/GenBank/DDBJ whole genome shotgun (WGS) entry which is preliminary data.</text>
</comment>
<evidence type="ECO:0000256" key="2">
    <source>
        <dbReference type="ARBA" id="ARBA00022884"/>
    </source>
</evidence>
<dbReference type="InterPro" id="IPR058699">
    <property type="entry name" value="RRM_LARP4/4B"/>
</dbReference>
<feature type="domain" description="HTH La-type RNA-binding" evidence="6">
    <location>
        <begin position="127"/>
        <end position="216"/>
    </location>
</feature>
<protein>
    <recommendedName>
        <fullName evidence="9">HTH La-type RNA-binding domain-containing protein</fullName>
    </recommendedName>
</protein>
<dbReference type="InterPro" id="IPR035979">
    <property type="entry name" value="RBD_domain_sf"/>
</dbReference>
<dbReference type="Gene3D" id="1.10.10.10">
    <property type="entry name" value="Winged helix-like DNA-binding domain superfamily/Winged helix DNA-binding domain"/>
    <property type="match status" value="1"/>
</dbReference>
<evidence type="ECO:0000259" key="6">
    <source>
        <dbReference type="PROSITE" id="PS50961"/>
    </source>
</evidence>
<dbReference type="SMART" id="SM00715">
    <property type="entry name" value="LA"/>
    <property type="match status" value="1"/>
</dbReference>
<dbReference type="InterPro" id="IPR045180">
    <property type="entry name" value="La_dom_prot"/>
</dbReference>
<dbReference type="GO" id="GO:0045727">
    <property type="term" value="P:positive regulation of translation"/>
    <property type="evidence" value="ECO:0007669"/>
    <property type="project" value="TreeGrafter"/>
</dbReference>
<feature type="compositionally biased region" description="Polar residues" evidence="4">
    <location>
        <begin position="437"/>
        <end position="457"/>
    </location>
</feature>
<evidence type="ECO:0000256" key="1">
    <source>
        <dbReference type="ARBA" id="ARBA00022553"/>
    </source>
</evidence>
<dbReference type="PANTHER" id="PTHR22792">
    <property type="entry name" value="LUPUS LA PROTEIN-RELATED"/>
    <property type="match status" value="1"/>
</dbReference>
<feature type="compositionally biased region" description="Polar residues" evidence="4">
    <location>
        <begin position="397"/>
        <end position="419"/>
    </location>
</feature>
<keyword evidence="2 3" id="KW-0694">RNA-binding</keyword>
<evidence type="ECO:0008006" key="9">
    <source>
        <dbReference type="Google" id="ProtNLM"/>
    </source>
</evidence>
<feature type="region of interest" description="Disordered" evidence="4">
    <location>
        <begin position="299"/>
        <end position="319"/>
    </location>
</feature>
<evidence type="ECO:0000256" key="4">
    <source>
        <dbReference type="SAM" id="MobiDB-lite"/>
    </source>
</evidence>
<evidence type="ECO:0000259" key="5">
    <source>
        <dbReference type="PROSITE" id="PS50102"/>
    </source>
</evidence>
<dbReference type="GO" id="GO:0003730">
    <property type="term" value="F:mRNA 3'-UTR binding"/>
    <property type="evidence" value="ECO:0007669"/>
    <property type="project" value="TreeGrafter"/>
</dbReference>
<dbReference type="Pfam" id="PF05383">
    <property type="entry name" value="La"/>
    <property type="match status" value="1"/>
</dbReference>
<dbReference type="InterPro" id="IPR036390">
    <property type="entry name" value="WH_DNA-bd_sf"/>
</dbReference>
<proteinExistence type="predicted"/>
<feature type="region of interest" description="Disordered" evidence="4">
    <location>
        <begin position="1"/>
        <end position="56"/>
    </location>
</feature>
<dbReference type="GO" id="GO:0010494">
    <property type="term" value="C:cytoplasmic stress granule"/>
    <property type="evidence" value="ECO:0007669"/>
    <property type="project" value="TreeGrafter"/>
</dbReference>
<sequence>MTASPTLSQSPTAESKASRNSNSLPSSGVPSPNIFSKKDKRQYPSSRQPYPPPPYPLPVYYPPYMLYPPYMYPHPPYMQPPQPQQSPLDQRDEDQDDVEIIMNDLEAPPSKFLDRSASVSSDIAKPVSPPEGVQPGLRNQLEYYFSRQNLANDAYLVSQMDSDLYVSIATVASFNKVKAWTTDYDTVVRALKSIPAVTVDETNSKVKPNISTQRTTIILRDIDSSATEEDITAIFTSDMESVVIKDVKREFGNMWYVTFNTEEETIKMLFLLRGKTFKGKPIAGRIKSEAVLRNIQVENSSPQQTAVSPSYTPPSPNNVQMPFPPYPGYYGLPGYPMLPMMPPPPPPMGWNSPQPPHLFQQNYNTQHGNYQEGHYRNNNNNNNRKRFNNNGAKYPQLIQQESSPQDRASTFSQQPGNFRNHTKKNNYRNQYNHGNNPFKNNNRTQQQPSRHSGNSIEESPVNPPPVIQHELPSSTPPMSDASGERPNYTSKGSSMPRNRGKKKKSSDKKYPETTSLQPGHFPPLPKSASSSPDEAQSAQNQIAASFSYADMLKAQQARS</sequence>
<dbReference type="PROSITE" id="PS50102">
    <property type="entry name" value="RRM"/>
    <property type="match status" value="1"/>
</dbReference>
<feature type="domain" description="RRM" evidence="5">
    <location>
        <begin position="215"/>
        <end position="289"/>
    </location>
</feature>
<dbReference type="Pfam" id="PF26088">
    <property type="entry name" value="RRM_LARP4"/>
    <property type="match status" value="1"/>
</dbReference>
<name>A0A8H7ULG7_9FUNG</name>
<feature type="compositionally biased region" description="Polar residues" evidence="4">
    <location>
        <begin position="487"/>
        <end position="496"/>
    </location>
</feature>
<feature type="compositionally biased region" description="Polar residues" evidence="4">
    <location>
        <begin position="1"/>
        <end position="34"/>
    </location>
</feature>
<dbReference type="EMBL" id="JAEPRA010000003">
    <property type="protein sequence ID" value="KAG2187565.1"/>
    <property type="molecule type" value="Genomic_DNA"/>
</dbReference>
<evidence type="ECO:0000256" key="3">
    <source>
        <dbReference type="PROSITE-ProRule" id="PRU00332"/>
    </source>
</evidence>
<reference evidence="7" key="1">
    <citation type="submission" date="2020-12" db="EMBL/GenBank/DDBJ databases">
        <title>Metabolic potential, ecology and presence of endohyphal bacteria is reflected in genomic diversity of Mucoromycotina.</title>
        <authorList>
            <person name="Muszewska A."/>
            <person name="Okrasinska A."/>
            <person name="Steczkiewicz K."/>
            <person name="Drgas O."/>
            <person name="Orlowska M."/>
            <person name="Perlinska-Lenart U."/>
            <person name="Aleksandrzak-Piekarczyk T."/>
            <person name="Szatraj K."/>
            <person name="Zielenkiewicz U."/>
            <person name="Pilsyk S."/>
            <person name="Malc E."/>
            <person name="Mieczkowski P."/>
            <person name="Kruszewska J.S."/>
            <person name="Biernat P."/>
            <person name="Pawlowska J."/>
        </authorList>
    </citation>
    <scope>NUCLEOTIDE SEQUENCE</scope>
    <source>
        <strain evidence="7">WA0000051536</strain>
    </source>
</reference>
<dbReference type="SUPFAM" id="SSF54928">
    <property type="entry name" value="RNA-binding domain, RBD"/>
    <property type="match status" value="1"/>
</dbReference>
<feature type="compositionally biased region" description="Polar residues" evidence="4">
    <location>
        <begin position="299"/>
        <end position="310"/>
    </location>
</feature>
<dbReference type="InterPro" id="IPR000504">
    <property type="entry name" value="RRM_dom"/>
</dbReference>
<feature type="compositionally biased region" description="Low complexity" evidence="4">
    <location>
        <begin position="427"/>
        <end position="436"/>
    </location>
</feature>
<feature type="compositionally biased region" description="Polar residues" evidence="4">
    <location>
        <begin position="527"/>
        <end position="542"/>
    </location>
</feature>
<dbReference type="PANTHER" id="PTHR22792:SF131">
    <property type="entry name" value="LA-RELATED PROTEIN LARP4B"/>
    <property type="match status" value="1"/>
</dbReference>
<keyword evidence="1" id="KW-0597">Phosphoprotein</keyword>